<gene>
    <name evidence="2" type="ORF">JOB18_022895</name>
</gene>
<proteinExistence type="predicted"/>
<feature type="region of interest" description="Disordered" evidence="1">
    <location>
        <begin position="88"/>
        <end position="108"/>
    </location>
</feature>
<name>A0AAV6SD76_SOLSE</name>
<dbReference type="EMBL" id="JAGKHQ010000006">
    <property type="protein sequence ID" value="KAG7514021.1"/>
    <property type="molecule type" value="Genomic_DNA"/>
</dbReference>
<sequence>MCNTIRVSCHAVINSRRMAAQPGCPLPPYTPPFPREEGQERFVLSSSLGPSKVMSAESGLGALARTPTVDQQLIHQFCQSASSLCRPRNSSLRPQETGISVWNTQQDY</sequence>
<evidence type="ECO:0000256" key="1">
    <source>
        <dbReference type="SAM" id="MobiDB-lite"/>
    </source>
</evidence>
<accession>A0AAV6SD76</accession>
<dbReference type="Proteomes" id="UP000693946">
    <property type="component" value="Linkage Group LG14"/>
</dbReference>
<evidence type="ECO:0000313" key="3">
    <source>
        <dbReference type="Proteomes" id="UP000693946"/>
    </source>
</evidence>
<dbReference type="AlphaFoldDB" id="A0AAV6SD76"/>
<organism evidence="2 3">
    <name type="scientific">Solea senegalensis</name>
    <name type="common">Senegalese sole</name>
    <dbReference type="NCBI Taxonomy" id="28829"/>
    <lineage>
        <taxon>Eukaryota</taxon>
        <taxon>Metazoa</taxon>
        <taxon>Chordata</taxon>
        <taxon>Craniata</taxon>
        <taxon>Vertebrata</taxon>
        <taxon>Euteleostomi</taxon>
        <taxon>Actinopterygii</taxon>
        <taxon>Neopterygii</taxon>
        <taxon>Teleostei</taxon>
        <taxon>Neoteleostei</taxon>
        <taxon>Acanthomorphata</taxon>
        <taxon>Carangaria</taxon>
        <taxon>Pleuronectiformes</taxon>
        <taxon>Pleuronectoidei</taxon>
        <taxon>Soleidae</taxon>
        <taxon>Solea</taxon>
    </lineage>
</organism>
<protein>
    <submittedName>
        <fullName evidence="2">Uncharacterized protein</fullName>
    </submittedName>
</protein>
<comment type="caution">
    <text evidence="2">The sequence shown here is derived from an EMBL/GenBank/DDBJ whole genome shotgun (WGS) entry which is preliminary data.</text>
</comment>
<reference evidence="2 3" key="1">
    <citation type="journal article" date="2021" name="Sci. Rep.">
        <title>Chromosome anchoring in Senegalese sole (Solea senegalensis) reveals sex-associated markers and genome rearrangements in flatfish.</title>
        <authorList>
            <person name="Guerrero-Cozar I."/>
            <person name="Gomez-Garrido J."/>
            <person name="Berbel C."/>
            <person name="Martinez-Blanch J.F."/>
            <person name="Alioto T."/>
            <person name="Claros M.G."/>
            <person name="Gagnaire P.A."/>
            <person name="Manchado M."/>
        </authorList>
    </citation>
    <scope>NUCLEOTIDE SEQUENCE [LARGE SCALE GENOMIC DNA]</scope>
    <source>
        <strain evidence="2">Sse05_10M</strain>
    </source>
</reference>
<evidence type="ECO:0000313" key="2">
    <source>
        <dbReference type="EMBL" id="KAG7514021.1"/>
    </source>
</evidence>
<keyword evidence="3" id="KW-1185">Reference proteome</keyword>